<dbReference type="OrthoDB" id="413313at2759"/>
<protein>
    <submittedName>
        <fullName evidence="2">Uncharacterized protein</fullName>
    </submittedName>
</protein>
<proteinExistence type="predicted"/>
<dbReference type="GO" id="GO:0005615">
    <property type="term" value="C:extracellular space"/>
    <property type="evidence" value="ECO:0007669"/>
    <property type="project" value="TreeGrafter"/>
</dbReference>
<evidence type="ECO:0000256" key="1">
    <source>
        <dbReference type="SAM" id="Phobius"/>
    </source>
</evidence>
<dbReference type="InterPro" id="IPR017850">
    <property type="entry name" value="Alkaline_phosphatase_core_sf"/>
</dbReference>
<dbReference type="AlphaFoldDB" id="A0A9D4KK11"/>
<dbReference type="PANTHER" id="PTHR10974:SF1">
    <property type="entry name" value="FI08016P-RELATED"/>
    <property type="match status" value="1"/>
</dbReference>
<dbReference type="PANTHER" id="PTHR10974">
    <property type="entry name" value="FI08016P-RELATED"/>
    <property type="match status" value="1"/>
</dbReference>
<keyword evidence="1" id="KW-0472">Membrane</keyword>
<organism evidence="2 3">
    <name type="scientific">Dreissena polymorpha</name>
    <name type="common">Zebra mussel</name>
    <name type="synonym">Mytilus polymorpha</name>
    <dbReference type="NCBI Taxonomy" id="45954"/>
    <lineage>
        <taxon>Eukaryota</taxon>
        <taxon>Metazoa</taxon>
        <taxon>Spiralia</taxon>
        <taxon>Lophotrochozoa</taxon>
        <taxon>Mollusca</taxon>
        <taxon>Bivalvia</taxon>
        <taxon>Autobranchia</taxon>
        <taxon>Heteroconchia</taxon>
        <taxon>Euheterodonta</taxon>
        <taxon>Imparidentia</taxon>
        <taxon>Neoheterodontei</taxon>
        <taxon>Myida</taxon>
        <taxon>Dreissenoidea</taxon>
        <taxon>Dreissenidae</taxon>
        <taxon>Dreissena</taxon>
    </lineage>
</organism>
<comment type="caution">
    <text evidence="2">The sequence shown here is derived from an EMBL/GenBank/DDBJ whole genome shotgun (WGS) entry which is preliminary data.</text>
</comment>
<dbReference type="CDD" id="cd16021">
    <property type="entry name" value="ALP_like"/>
    <property type="match status" value="1"/>
</dbReference>
<dbReference type="Proteomes" id="UP000828390">
    <property type="component" value="Unassembled WGS sequence"/>
</dbReference>
<dbReference type="FunFam" id="3.40.720.10:FF:000017">
    <property type="entry name" value="Predicted protein"/>
    <property type="match status" value="1"/>
</dbReference>
<dbReference type="EMBL" id="JAIWYP010000004">
    <property type="protein sequence ID" value="KAH3841056.1"/>
    <property type="molecule type" value="Genomic_DNA"/>
</dbReference>
<dbReference type="Gene3D" id="3.40.720.10">
    <property type="entry name" value="Alkaline Phosphatase, subunit A"/>
    <property type="match status" value="1"/>
</dbReference>
<keyword evidence="1" id="KW-1133">Transmembrane helix</keyword>
<dbReference type="InterPro" id="IPR004245">
    <property type="entry name" value="DUF229"/>
</dbReference>
<evidence type="ECO:0000313" key="2">
    <source>
        <dbReference type="EMBL" id="KAH3841056.1"/>
    </source>
</evidence>
<dbReference type="Pfam" id="PF02995">
    <property type="entry name" value="DUF229"/>
    <property type="match status" value="1"/>
</dbReference>
<accession>A0A9D4KK11</accession>
<evidence type="ECO:0000313" key="3">
    <source>
        <dbReference type="Proteomes" id="UP000828390"/>
    </source>
</evidence>
<feature type="transmembrane region" description="Helical" evidence="1">
    <location>
        <begin position="29"/>
        <end position="54"/>
    </location>
</feature>
<name>A0A9D4KK11_DREPO</name>
<reference evidence="2" key="1">
    <citation type="journal article" date="2019" name="bioRxiv">
        <title>The Genome of the Zebra Mussel, Dreissena polymorpha: A Resource for Invasive Species Research.</title>
        <authorList>
            <person name="McCartney M.A."/>
            <person name="Auch B."/>
            <person name="Kono T."/>
            <person name="Mallez S."/>
            <person name="Zhang Y."/>
            <person name="Obille A."/>
            <person name="Becker A."/>
            <person name="Abrahante J.E."/>
            <person name="Garbe J."/>
            <person name="Badalamenti J.P."/>
            <person name="Herman A."/>
            <person name="Mangelson H."/>
            <person name="Liachko I."/>
            <person name="Sullivan S."/>
            <person name="Sone E.D."/>
            <person name="Koren S."/>
            <person name="Silverstein K.A.T."/>
            <person name="Beckman K.B."/>
            <person name="Gohl D.M."/>
        </authorList>
    </citation>
    <scope>NUCLEOTIDE SEQUENCE</scope>
    <source>
        <strain evidence="2">Duluth1</strain>
        <tissue evidence="2">Whole animal</tissue>
    </source>
</reference>
<reference evidence="2" key="2">
    <citation type="submission" date="2020-11" db="EMBL/GenBank/DDBJ databases">
        <authorList>
            <person name="McCartney M.A."/>
            <person name="Auch B."/>
            <person name="Kono T."/>
            <person name="Mallez S."/>
            <person name="Becker A."/>
            <person name="Gohl D.M."/>
            <person name="Silverstein K.A.T."/>
            <person name="Koren S."/>
            <person name="Bechman K.B."/>
            <person name="Herman A."/>
            <person name="Abrahante J.E."/>
            <person name="Garbe J."/>
        </authorList>
    </citation>
    <scope>NUCLEOTIDE SEQUENCE</scope>
    <source>
        <strain evidence="2">Duluth1</strain>
        <tissue evidence="2">Whole animal</tissue>
    </source>
</reference>
<keyword evidence="1" id="KW-0812">Transmembrane</keyword>
<sequence>MLGCNLLHWRPGNYIRMFNLRRRDRRKSIVVCIVSLFLMYYLYTTLTMPVRFLFINENVDKKCIIPDLDPFDPTIMKYVWSPDPIRCDPTPDIVIVNDYGFVEFNKSTFPFFGDTAYRCSYTALIRTKEDDESVSVGNEIFFSPPFRVPTDFFRLRCYTENGGKKIFDTLQESVFVTEEDLIVKDAEQSTKYSVFMFGIDSTSRLSAIRKLPKTYEYITKELSAFVFKGYMKVADNTFPNLVPTLTGKRPWTNDLPNPGGGKYDVNPFPFIWKNFSHKNYATFFAEDYPILATFNTEGKGFTNPPTDHYMRPWMLGLKKLDFASEVLKSVLLPFEYSNINLKSTSSLCYGNKPIFKHLINYYKRFVNMYKSKLRFGFSWLVQICHEFINYLELGDDDFFQFFKYLNDNGHLEHSFLIFFSDHGSRIDDIRNTFVGRIEERMPLLSIIPPKSFLSRFPTLAKNLKDNTEKLTSNFDLHQTLIDILTEDFEHSSALKYSRNDRGVSLFQPISDARSCSDASIPEHFCACYGSTKLPPEDPTSVKAARFAVSHLNNLLGKYTNICAHLSLHKIHEAHIISLGLSARGEEESRWTLKKFFTEPEQEKNKRFLVIFETIPGHAMFEATVNYNTDIGMEIMDDISRTNKYGNTSICVPEKPLHRYCYCKTNLPH</sequence>
<gene>
    <name evidence="2" type="ORF">DPMN_114515</name>
</gene>
<dbReference type="SUPFAM" id="SSF53649">
    <property type="entry name" value="Alkaline phosphatase-like"/>
    <property type="match status" value="1"/>
</dbReference>
<keyword evidence="3" id="KW-1185">Reference proteome</keyword>